<evidence type="ECO:0000313" key="2">
    <source>
        <dbReference type="EMBL" id="RDH43401.1"/>
    </source>
</evidence>
<organism evidence="2 3">
    <name type="scientific">Zooshikella ganghwensis</name>
    <dbReference type="NCBI Taxonomy" id="202772"/>
    <lineage>
        <taxon>Bacteria</taxon>
        <taxon>Pseudomonadati</taxon>
        <taxon>Pseudomonadota</taxon>
        <taxon>Gammaproteobacteria</taxon>
        <taxon>Oceanospirillales</taxon>
        <taxon>Zooshikellaceae</taxon>
        <taxon>Zooshikella</taxon>
    </lineage>
</organism>
<reference evidence="2 3" key="1">
    <citation type="submission" date="2017-04" db="EMBL/GenBank/DDBJ databases">
        <title>Draft genome sequence of Zooshikella ganghwensis VG4 isolated from Red Sea sediments.</title>
        <authorList>
            <person name="Rehman Z."/>
            <person name="Alam I."/>
            <person name="Kamau A."/>
            <person name="Bajic V."/>
            <person name="Leiknes T."/>
        </authorList>
    </citation>
    <scope>NUCLEOTIDE SEQUENCE [LARGE SCALE GENOMIC DNA]</scope>
    <source>
        <strain evidence="2 3">VG4</strain>
    </source>
</reference>
<name>A0A4V1INE0_9GAMM</name>
<comment type="caution">
    <text evidence="2">The sequence shown here is derived from an EMBL/GenBank/DDBJ whole genome shotgun (WGS) entry which is preliminary data.</text>
</comment>
<evidence type="ECO:0000313" key="3">
    <source>
        <dbReference type="Proteomes" id="UP000257039"/>
    </source>
</evidence>
<keyword evidence="1" id="KW-0812">Transmembrane</keyword>
<proteinExistence type="predicted"/>
<sequence length="248" mass="29504">MEQYNAIKRKSDQWYTREKELIDIAKENMPDNVFINFSNIVNALTVWMDNFTKKIESSDIPNHYKKRINTNASSLEYLMKWEYIVMQIKPSFLIWPLCFGKHPQALIQLSSSTIEEFANHQAAGLNEGLSMLYLDSFGDRVFPYLQKGLSIMYTQYHNLLVKCHINSIILEFIIDIFQHFLSILLSIITIPFHKKRTKYQLIYHFYHWISLFAGYHFSKPAKLHEEFNSHYLDITQYSLSMYLLSFKK</sequence>
<dbReference type="EMBL" id="NDXW01000001">
    <property type="protein sequence ID" value="RDH43401.1"/>
    <property type="molecule type" value="Genomic_DNA"/>
</dbReference>
<dbReference type="AlphaFoldDB" id="A0A4V1INE0"/>
<evidence type="ECO:0000256" key="1">
    <source>
        <dbReference type="SAM" id="Phobius"/>
    </source>
</evidence>
<keyword evidence="3" id="KW-1185">Reference proteome</keyword>
<protein>
    <submittedName>
        <fullName evidence="2">Uncharacterized protein</fullName>
    </submittedName>
</protein>
<keyword evidence="1" id="KW-1133">Transmembrane helix</keyword>
<keyword evidence="1" id="KW-0472">Membrane</keyword>
<dbReference type="RefSeq" id="WP_094786737.1">
    <property type="nucleotide sequence ID" value="NZ_NDXW01000001.1"/>
</dbReference>
<dbReference type="Proteomes" id="UP000257039">
    <property type="component" value="Unassembled WGS sequence"/>
</dbReference>
<accession>A0A4V1INE0</accession>
<gene>
    <name evidence="2" type="ORF">B9G39_08090</name>
</gene>
<feature type="transmembrane region" description="Helical" evidence="1">
    <location>
        <begin position="168"/>
        <end position="189"/>
    </location>
</feature>